<dbReference type="InterPro" id="IPR021298">
    <property type="entry name" value="CFAP298"/>
</dbReference>
<dbReference type="GO" id="GO:0003352">
    <property type="term" value="P:regulation of cilium movement"/>
    <property type="evidence" value="ECO:0007669"/>
    <property type="project" value="InterPro"/>
</dbReference>
<reference evidence="4" key="2">
    <citation type="journal article" date="2018" name="Nat. Microbiol.">
        <title>Leveraging single-cell genomics to expand the fungal tree of life.</title>
        <authorList>
            <person name="Ahrendt S.R."/>
            <person name="Quandt C.A."/>
            <person name="Ciobanu D."/>
            <person name="Clum A."/>
            <person name="Salamov A."/>
            <person name="Andreopoulos B."/>
            <person name="Cheng J.F."/>
            <person name="Woyke T."/>
            <person name="Pelin A."/>
            <person name="Henrissat B."/>
            <person name="Reynolds N.K."/>
            <person name="Benny G.L."/>
            <person name="Smith M.E."/>
            <person name="James T.Y."/>
            <person name="Grigoriev I.V."/>
        </authorList>
    </citation>
    <scope>NUCLEOTIDE SEQUENCE [LARGE SCALE GENOMIC DNA]</scope>
    <source>
        <strain evidence="4">CSF55</strain>
    </source>
</reference>
<evidence type="ECO:0000313" key="4">
    <source>
        <dbReference type="Proteomes" id="UP000281549"/>
    </source>
</evidence>
<organism evidence="1 3">
    <name type="scientific">Rozella allomycis (strain CSF55)</name>
    <dbReference type="NCBI Taxonomy" id="988480"/>
    <lineage>
        <taxon>Eukaryota</taxon>
        <taxon>Fungi</taxon>
        <taxon>Fungi incertae sedis</taxon>
        <taxon>Cryptomycota</taxon>
        <taxon>Cryptomycota incertae sedis</taxon>
        <taxon>Rozella</taxon>
    </lineage>
</organism>
<evidence type="ECO:0000313" key="2">
    <source>
        <dbReference type="EMBL" id="RKP21553.1"/>
    </source>
</evidence>
<dbReference type="STRING" id="988480.A0A075AWN9"/>
<dbReference type="OMA" id="YRKQEEW"/>
<dbReference type="OrthoDB" id="276065at2759"/>
<reference evidence="2" key="3">
    <citation type="submission" date="2018-08" db="EMBL/GenBank/DDBJ databases">
        <title>Leveraging single-cell genomics to expand the Fungal Tree of Life.</title>
        <authorList>
            <consortium name="DOE Joint Genome Institute"/>
            <person name="Ahrendt S.R."/>
            <person name="Quandt C.A."/>
            <person name="Ciobanu D."/>
            <person name="Clum A."/>
            <person name="Salamov A."/>
            <person name="Andreopoulos B."/>
            <person name="Cheng J.-F."/>
            <person name="Woyke T."/>
            <person name="Pelin A."/>
            <person name="Henrissat B."/>
            <person name="Reynolds N."/>
            <person name="Benny G.L."/>
            <person name="Smith M.E."/>
            <person name="James T.Y."/>
            <person name="Grigoriev I.V."/>
        </authorList>
    </citation>
    <scope>NUCLEOTIDE SEQUENCE</scope>
    <source>
        <strain evidence="2">CSF55</strain>
    </source>
</reference>
<evidence type="ECO:0000313" key="1">
    <source>
        <dbReference type="EMBL" id="EPZ34652.1"/>
    </source>
</evidence>
<dbReference type="Pfam" id="PF11069">
    <property type="entry name" value="CFAP298"/>
    <property type="match status" value="1"/>
</dbReference>
<keyword evidence="3" id="KW-1185">Reference proteome</keyword>
<protein>
    <submittedName>
        <fullName evidence="1">Uncharacterized protein</fullName>
    </submittedName>
</protein>
<proteinExistence type="predicted"/>
<sequence length="291" mass="33117">MVVLHFKRSDKSLFLFQTTVNSLISDVIDSAISIHNERLRLLRLISSCEDLINYGPIKPYMEQGLTEEQIAGHAQNKTPEKIRMTKNGREILFNPDPTGRRTGEGNIYVAAMMTTELEHANAILSPNRVALNEFLTLQDIDQAFLNIKGAIMIAYPMGLPSDDPVQIILDNNEDLTVCSNAKEIFTLDNVSLWWASKELVPNKHLSDFIGKNEKSKVIVKLQRKGQGAPVREPAIDEKTQREMTAFFYKKQEEHKKLADNDEDDYLNSSWANPKALKNHFQGISNVSWRFK</sequence>
<dbReference type="AlphaFoldDB" id="A0A075AWN9"/>
<dbReference type="Proteomes" id="UP000281549">
    <property type="component" value="Unassembled WGS sequence"/>
</dbReference>
<dbReference type="HOGENOM" id="CLU_064854_0_0_1"/>
<dbReference type="EMBL" id="KE560931">
    <property type="protein sequence ID" value="EPZ34652.1"/>
    <property type="molecule type" value="Genomic_DNA"/>
</dbReference>
<gene>
    <name evidence="1" type="ORF">O9G_002970</name>
    <name evidence="2" type="ORF">ROZALSC1DRAFT_27041</name>
</gene>
<evidence type="ECO:0000313" key="3">
    <source>
        <dbReference type="Proteomes" id="UP000030755"/>
    </source>
</evidence>
<name>A0A075AWN9_ROZAC</name>
<dbReference type="Proteomes" id="UP000030755">
    <property type="component" value="Unassembled WGS sequence"/>
</dbReference>
<dbReference type="EMBL" id="ML004945">
    <property type="protein sequence ID" value="RKP21553.1"/>
    <property type="molecule type" value="Genomic_DNA"/>
</dbReference>
<reference evidence="1 3" key="1">
    <citation type="journal article" date="2013" name="Curr. Biol.">
        <title>Shared signatures of parasitism and phylogenomics unite Cryptomycota and microsporidia.</title>
        <authorList>
            <person name="James T.Y."/>
            <person name="Pelin A."/>
            <person name="Bonen L."/>
            <person name="Ahrendt S."/>
            <person name="Sain D."/>
            <person name="Corradi N."/>
            <person name="Stajich J.E."/>
        </authorList>
    </citation>
    <scope>NUCLEOTIDE SEQUENCE [LARGE SCALE GENOMIC DNA]</scope>
    <source>
        <strain evidence="1 3">CSF55</strain>
        <strain evidence="1 3">CSF55</strain>
    </source>
</reference>
<accession>A0A075AWN9</accession>
<dbReference type="PANTHER" id="PTHR13238">
    <property type="entry name" value="PROTEIN C21ORF59"/>
    <property type="match status" value="1"/>
</dbReference>